<evidence type="ECO:0000313" key="2">
    <source>
        <dbReference type="EMBL" id="KAL2465767.1"/>
    </source>
</evidence>
<dbReference type="AlphaFoldDB" id="A0ABD1PPC4"/>
<proteinExistence type="predicted"/>
<feature type="region of interest" description="Disordered" evidence="1">
    <location>
        <begin position="1"/>
        <end position="84"/>
    </location>
</feature>
<sequence>MSSGSDDSQNRSDVRKNSSIQDESPLSSFSSEVVEKVNQASPASCPSTPSVSGRGVSPTILLKKVGGRKRTNVGVPEKKGSLDKRDVPAARALDEELRCSVTEASMAHSRITAEELDGLRLSYDIPSSVLLRAPGPEERTDDPHEGFVAICEPAMQ</sequence>
<comment type="caution">
    <text evidence="2">The sequence shown here is derived from an EMBL/GenBank/DDBJ whole genome shotgun (WGS) entry which is preliminary data.</text>
</comment>
<dbReference type="Proteomes" id="UP001604336">
    <property type="component" value="Unassembled WGS sequence"/>
</dbReference>
<protein>
    <submittedName>
        <fullName evidence="2">Uncharacterized protein</fullName>
    </submittedName>
</protein>
<name>A0ABD1PPC4_9LAMI</name>
<accession>A0ABD1PPC4</accession>
<organism evidence="2 3">
    <name type="scientific">Abeliophyllum distichum</name>
    <dbReference type="NCBI Taxonomy" id="126358"/>
    <lineage>
        <taxon>Eukaryota</taxon>
        <taxon>Viridiplantae</taxon>
        <taxon>Streptophyta</taxon>
        <taxon>Embryophyta</taxon>
        <taxon>Tracheophyta</taxon>
        <taxon>Spermatophyta</taxon>
        <taxon>Magnoliopsida</taxon>
        <taxon>eudicotyledons</taxon>
        <taxon>Gunneridae</taxon>
        <taxon>Pentapetalae</taxon>
        <taxon>asterids</taxon>
        <taxon>lamiids</taxon>
        <taxon>Lamiales</taxon>
        <taxon>Oleaceae</taxon>
        <taxon>Forsythieae</taxon>
        <taxon>Abeliophyllum</taxon>
    </lineage>
</organism>
<feature type="compositionally biased region" description="Polar residues" evidence="1">
    <location>
        <begin position="17"/>
        <end position="31"/>
    </location>
</feature>
<evidence type="ECO:0000313" key="3">
    <source>
        <dbReference type="Proteomes" id="UP001604336"/>
    </source>
</evidence>
<reference evidence="3" key="1">
    <citation type="submission" date="2024-07" db="EMBL/GenBank/DDBJ databases">
        <title>Two chromosome-level genome assemblies of Korean endemic species Abeliophyllum distichum and Forsythia ovata (Oleaceae).</title>
        <authorList>
            <person name="Jang H."/>
        </authorList>
    </citation>
    <scope>NUCLEOTIDE SEQUENCE [LARGE SCALE GENOMIC DNA]</scope>
</reference>
<gene>
    <name evidence="2" type="ORF">Adt_41618</name>
</gene>
<evidence type="ECO:0000256" key="1">
    <source>
        <dbReference type="SAM" id="MobiDB-lite"/>
    </source>
</evidence>
<dbReference type="EMBL" id="JBFOLK010000013">
    <property type="protein sequence ID" value="KAL2465767.1"/>
    <property type="molecule type" value="Genomic_DNA"/>
</dbReference>
<feature type="compositionally biased region" description="Polar residues" evidence="1">
    <location>
        <begin position="38"/>
        <end position="51"/>
    </location>
</feature>
<keyword evidence="3" id="KW-1185">Reference proteome</keyword>